<sequence>AVIVIVVIVIAIARFIQGRSIGLCSRRTKIP</sequence>
<accession>X0V1P8</accession>
<comment type="caution">
    <text evidence="1">The sequence shown here is derived from an EMBL/GenBank/DDBJ whole genome shotgun (WGS) entry which is preliminary data.</text>
</comment>
<organism evidence="1">
    <name type="scientific">marine sediment metagenome</name>
    <dbReference type="NCBI Taxonomy" id="412755"/>
    <lineage>
        <taxon>unclassified sequences</taxon>
        <taxon>metagenomes</taxon>
        <taxon>ecological metagenomes</taxon>
    </lineage>
</organism>
<evidence type="ECO:0000313" key="1">
    <source>
        <dbReference type="EMBL" id="GAG11999.1"/>
    </source>
</evidence>
<name>X0V1P8_9ZZZZ</name>
<reference evidence="1" key="1">
    <citation type="journal article" date="2014" name="Front. Microbiol.">
        <title>High frequency of phylogenetically diverse reductive dehalogenase-homologous genes in deep subseafloor sedimentary metagenomes.</title>
        <authorList>
            <person name="Kawai M."/>
            <person name="Futagami T."/>
            <person name="Toyoda A."/>
            <person name="Takaki Y."/>
            <person name="Nishi S."/>
            <person name="Hori S."/>
            <person name="Arai W."/>
            <person name="Tsubouchi T."/>
            <person name="Morono Y."/>
            <person name="Uchiyama I."/>
            <person name="Ito T."/>
            <person name="Fujiyama A."/>
            <person name="Inagaki F."/>
            <person name="Takami H."/>
        </authorList>
    </citation>
    <scope>NUCLEOTIDE SEQUENCE</scope>
    <source>
        <strain evidence="1">Expedition CK06-06</strain>
    </source>
</reference>
<proteinExistence type="predicted"/>
<feature type="non-terminal residue" evidence="1">
    <location>
        <position position="1"/>
    </location>
</feature>
<protein>
    <submittedName>
        <fullName evidence="1">Uncharacterized protein</fullName>
    </submittedName>
</protein>
<gene>
    <name evidence="1" type="ORF">S01H1_33568</name>
</gene>
<dbReference type="EMBL" id="BARS01020848">
    <property type="protein sequence ID" value="GAG11999.1"/>
    <property type="molecule type" value="Genomic_DNA"/>
</dbReference>
<dbReference type="AlphaFoldDB" id="X0V1P8"/>